<protein>
    <submittedName>
        <fullName evidence="1">Rpn family recombination-promoting nuclease/putative transposase</fullName>
    </submittedName>
</protein>
<evidence type="ECO:0000313" key="2">
    <source>
        <dbReference type="Proteomes" id="UP000515860"/>
    </source>
</evidence>
<dbReference type="RefSeq" id="WP_249328710.1">
    <property type="nucleotide sequence ID" value="NZ_CP060635.1"/>
</dbReference>
<reference evidence="1 2" key="1">
    <citation type="submission" date="2020-08" db="EMBL/GenBank/DDBJ databases">
        <authorList>
            <person name="Liu C."/>
            <person name="Sun Q."/>
        </authorList>
    </citation>
    <scope>NUCLEOTIDE SEQUENCE [LARGE SCALE GENOMIC DNA]</scope>
    <source>
        <strain evidence="1 2">NSJ-29</strain>
    </source>
</reference>
<dbReference type="NCBIfam" id="TIGR01784">
    <property type="entry name" value="T_den_put_tspse"/>
    <property type="match status" value="1"/>
</dbReference>
<dbReference type="PANTHER" id="PTHR41317">
    <property type="entry name" value="PD-(D_E)XK NUCLEASE FAMILY TRANSPOSASE"/>
    <property type="match status" value="1"/>
</dbReference>
<dbReference type="EMBL" id="CP060635">
    <property type="protein sequence ID" value="QNM08337.1"/>
    <property type="molecule type" value="Genomic_DNA"/>
</dbReference>
<organism evidence="1 2">
    <name type="scientific">Wansuia hejianensis</name>
    <dbReference type="NCBI Taxonomy" id="2763667"/>
    <lineage>
        <taxon>Bacteria</taxon>
        <taxon>Bacillati</taxon>
        <taxon>Bacillota</taxon>
        <taxon>Clostridia</taxon>
        <taxon>Lachnospirales</taxon>
        <taxon>Lachnospiraceae</taxon>
        <taxon>Wansuia</taxon>
    </lineage>
</organism>
<evidence type="ECO:0000313" key="1">
    <source>
        <dbReference type="EMBL" id="QNM08337.1"/>
    </source>
</evidence>
<dbReference type="PANTHER" id="PTHR41317:SF1">
    <property type="entry name" value="PD-(D_E)XK NUCLEASE FAMILY TRANSPOSASE"/>
    <property type="match status" value="1"/>
</dbReference>
<dbReference type="KEGG" id="whj:H9Q79_15875"/>
<sequence>MSQTKTLAELTIKNNFLFSAVMLDPENCRGLLEIILGIPIDRVIVSREQCLIYHPEYRSVRLDIYAKDSRNTHYNVEMQVSPKPALAKRCRYYHSQMDMELLLAGTDYTGLPDTYVIFICDFDPFGRQRYIYTFENCCMEDGQIMLNEGCKTIFLSTRGTNRSEISAELAAFLEFAGADLAGSQGEFDSAYVRQLQTSIRNIKNSREMRERYMIFEELLKEERSEGKTEGRIEGRIEATAEAILELLEVLGPVPGHLSSVICSETDLELLKKWHRLAARSTSVQQFINNM</sequence>
<dbReference type="Pfam" id="PF12784">
    <property type="entry name" value="PDDEXK_2"/>
    <property type="match status" value="1"/>
</dbReference>
<proteinExistence type="predicted"/>
<dbReference type="AlphaFoldDB" id="A0A7G9GC05"/>
<dbReference type="Proteomes" id="UP000515860">
    <property type="component" value="Chromosome"/>
</dbReference>
<accession>A0A7G9GC05</accession>
<gene>
    <name evidence="1" type="ORF">H9Q79_15875</name>
</gene>
<name>A0A7G9GC05_9FIRM</name>
<keyword evidence="2" id="KW-1185">Reference proteome</keyword>
<dbReference type="InterPro" id="IPR010106">
    <property type="entry name" value="RpnA"/>
</dbReference>